<accession>A0ABP9VIV5</accession>
<feature type="region of interest" description="Disordered" evidence="1">
    <location>
        <begin position="1"/>
        <end position="37"/>
    </location>
</feature>
<dbReference type="EMBL" id="BAABRO010000001">
    <property type="protein sequence ID" value="GAA5505144.1"/>
    <property type="molecule type" value="Genomic_DNA"/>
</dbReference>
<evidence type="ECO:0000313" key="2">
    <source>
        <dbReference type="EMBL" id="GAA5505144.1"/>
    </source>
</evidence>
<comment type="caution">
    <text evidence="2">The sequence shown here is derived from an EMBL/GenBank/DDBJ whole genome shotgun (WGS) entry which is preliminary data.</text>
</comment>
<name>A0ABP9VIV5_9BACT</name>
<dbReference type="Proteomes" id="UP001416858">
    <property type="component" value="Unassembled WGS sequence"/>
</dbReference>
<organism evidence="2 3">
    <name type="scientific">Novipirellula caenicola</name>
    <dbReference type="NCBI Taxonomy" id="1536901"/>
    <lineage>
        <taxon>Bacteria</taxon>
        <taxon>Pseudomonadati</taxon>
        <taxon>Planctomycetota</taxon>
        <taxon>Planctomycetia</taxon>
        <taxon>Pirellulales</taxon>
        <taxon>Pirellulaceae</taxon>
        <taxon>Novipirellula</taxon>
    </lineage>
</organism>
<keyword evidence="3" id="KW-1185">Reference proteome</keyword>
<gene>
    <name evidence="2" type="ORF">Rcae01_00585</name>
</gene>
<proteinExistence type="predicted"/>
<sequence>MGTNKAQRAADLRTFYRPPASRRPLTPKPLAHANGIHGAGLRPKFSWDFRPRIKRRVKLERLISLVDSAHLPAKNPFGLNGFPFLETRSMWARLLYGAGLALAASQLFAQAPI</sequence>
<evidence type="ECO:0000256" key="1">
    <source>
        <dbReference type="SAM" id="MobiDB-lite"/>
    </source>
</evidence>
<reference evidence="2 3" key="1">
    <citation type="submission" date="2024-02" db="EMBL/GenBank/DDBJ databases">
        <title>Rhodopirellula caenicola NBRC 110016.</title>
        <authorList>
            <person name="Ichikawa N."/>
            <person name="Katano-Makiyama Y."/>
            <person name="Hidaka K."/>
        </authorList>
    </citation>
    <scope>NUCLEOTIDE SEQUENCE [LARGE SCALE GENOMIC DNA]</scope>
    <source>
        <strain evidence="2 3">NBRC 110016</strain>
    </source>
</reference>
<evidence type="ECO:0000313" key="3">
    <source>
        <dbReference type="Proteomes" id="UP001416858"/>
    </source>
</evidence>
<protein>
    <submittedName>
        <fullName evidence="2">Uncharacterized protein</fullName>
    </submittedName>
</protein>